<dbReference type="AlphaFoldDB" id="A0AAU7ARH5"/>
<proteinExistence type="predicted"/>
<protein>
    <submittedName>
        <fullName evidence="1">Uncharacterized protein</fullName>
    </submittedName>
</protein>
<dbReference type="EMBL" id="CP114014">
    <property type="protein sequence ID" value="XAY04235.1"/>
    <property type="molecule type" value="Genomic_DNA"/>
</dbReference>
<gene>
    <name evidence="1" type="ORF">DSM112329_01066</name>
</gene>
<organism evidence="1">
    <name type="scientific">Paraconexibacter sp. AEG42_29</name>
    <dbReference type="NCBI Taxonomy" id="2997339"/>
    <lineage>
        <taxon>Bacteria</taxon>
        <taxon>Bacillati</taxon>
        <taxon>Actinomycetota</taxon>
        <taxon>Thermoleophilia</taxon>
        <taxon>Solirubrobacterales</taxon>
        <taxon>Paraconexibacteraceae</taxon>
        <taxon>Paraconexibacter</taxon>
    </lineage>
</organism>
<dbReference type="KEGG" id="parq:DSM112329_01066"/>
<dbReference type="RefSeq" id="WP_354700778.1">
    <property type="nucleotide sequence ID" value="NZ_CP114014.1"/>
</dbReference>
<reference evidence="1" key="1">
    <citation type="submission" date="2022-12" db="EMBL/GenBank/DDBJ databases">
        <title>Paraconexibacter alkalitolerans sp. nov. and Baekduia alba sp. nov., isolated from soil and emended description of the genera Paraconexibacter (Chun et al., 2020) and Baekduia (An et al., 2020).</title>
        <authorList>
            <person name="Vieira S."/>
            <person name="Huber K.J."/>
            <person name="Geppert A."/>
            <person name="Wolf J."/>
            <person name="Neumann-Schaal M."/>
            <person name="Muesken M."/>
            <person name="Overmann J."/>
        </authorList>
    </citation>
    <scope>NUCLEOTIDE SEQUENCE</scope>
    <source>
        <strain evidence="1">AEG42_29</strain>
    </source>
</reference>
<accession>A0AAU7ARH5</accession>
<sequence>MTGGRHRWIAGILLSALVLPVALDADVWPYTSLQLFSKVRTNELPSYHLLGDGRPVRSVDGVPRLGSTVKSIGEEEDAAVCERLRGRVHARRLSGETVYRDIATDRFIRREERWSCDPTGFRVVEHDD</sequence>
<evidence type="ECO:0000313" key="1">
    <source>
        <dbReference type="EMBL" id="XAY04235.1"/>
    </source>
</evidence>
<name>A0AAU7ARH5_9ACTN</name>